<organism evidence="10 11">
    <name type="scientific">Oidiodendron maius (strain Zn)</name>
    <dbReference type="NCBI Taxonomy" id="913774"/>
    <lineage>
        <taxon>Eukaryota</taxon>
        <taxon>Fungi</taxon>
        <taxon>Dikarya</taxon>
        <taxon>Ascomycota</taxon>
        <taxon>Pezizomycotina</taxon>
        <taxon>Leotiomycetes</taxon>
        <taxon>Leotiomycetes incertae sedis</taxon>
        <taxon>Myxotrichaceae</taxon>
        <taxon>Oidiodendron</taxon>
    </lineage>
</organism>
<reference evidence="11" key="2">
    <citation type="submission" date="2015-01" db="EMBL/GenBank/DDBJ databases">
        <title>Evolutionary Origins and Diversification of the Mycorrhizal Mutualists.</title>
        <authorList>
            <consortium name="DOE Joint Genome Institute"/>
            <consortium name="Mycorrhizal Genomics Consortium"/>
            <person name="Kohler A."/>
            <person name="Kuo A."/>
            <person name="Nagy L.G."/>
            <person name="Floudas D."/>
            <person name="Copeland A."/>
            <person name="Barry K.W."/>
            <person name="Cichocki N."/>
            <person name="Veneault-Fourrey C."/>
            <person name="LaButti K."/>
            <person name="Lindquist E.A."/>
            <person name="Lipzen A."/>
            <person name="Lundell T."/>
            <person name="Morin E."/>
            <person name="Murat C."/>
            <person name="Riley R."/>
            <person name="Ohm R."/>
            <person name="Sun H."/>
            <person name="Tunlid A."/>
            <person name="Henrissat B."/>
            <person name="Grigoriev I.V."/>
            <person name="Hibbett D.S."/>
            <person name="Martin F."/>
        </authorList>
    </citation>
    <scope>NUCLEOTIDE SEQUENCE [LARGE SCALE GENOMIC DNA]</scope>
    <source>
        <strain evidence="11">Zn</strain>
    </source>
</reference>
<dbReference type="InterPro" id="IPR036396">
    <property type="entry name" value="Cyt_P450_sf"/>
</dbReference>
<dbReference type="GO" id="GO:0004497">
    <property type="term" value="F:monooxygenase activity"/>
    <property type="evidence" value="ECO:0007669"/>
    <property type="project" value="InterPro"/>
</dbReference>
<dbReference type="GO" id="GO:0016020">
    <property type="term" value="C:membrane"/>
    <property type="evidence" value="ECO:0007669"/>
    <property type="project" value="UniProtKB-SubCell"/>
</dbReference>
<keyword evidence="2 9" id="KW-0349">Heme</keyword>
<dbReference type="InterPro" id="IPR001128">
    <property type="entry name" value="Cyt_P450"/>
</dbReference>
<gene>
    <name evidence="10" type="ORF">OIDMADRAFT_118140</name>
</gene>
<dbReference type="PANTHER" id="PTHR24282:SF211">
    <property type="entry name" value="CYTOCHROME P450-RELATED"/>
    <property type="match status" value="1"/>
</dbReference>
<evidence type="ECO:0000256" key="2">
    <source>
        <dbReference type="ARBA" id="ARBA00022617"/>
    </source>
</evidence>
<keyword evidence="6" id="KW-0560">Oxidoreductase</keyword>
<proteinExistence type="predicted"/>
<evidence type="ECO:0000256" key="3">
    <source>
        <dbReference type="ARBA" id="ARBA00022692"/>
    </source>
</evidence>
<dbReference type="GO" id="GO:0016705">
    <property type="term" value="F:oxidoreductase activity, acting on paired donors, with incorporation or reduction of molecular oxygen"/>
    <property type="evidence" value="ECO:0007669"/>
    <property type="project" value="InterPro"/>
</dbReference>
<evidence type="ECO:0000313" key="10">
    <source>
        <dbReference type="EMBL" id="KIN04322.1"/>
    </source>
</evidence>
<dbReference type="GO" id="GO:0020037">
    <property type="term" value="F:heme binding"/>
    <property type="evidence" value="ECO:0007669"/>
    <property type="project" value="InterPro"/>
</dbReference>
<keyword evidence="4 9" id="KW-0479">Metal-binding</keyword>
<dbReference type="EMBL" id="KN832873">
    <property type="protein sequence ID" value="KIN04322.1"/>
    <property type="molecule type" value="Genomic_DNA"/>
</dbReference>
<dbReference type="STRING" id="913774.A0A0C3HPT4"/>
<keyword evidence="3" id="KW-0812">Transmembrane</keyword>
<evidence type="ECO:0000256" key="9">
    <source>
        <dbReference type="PIRSR" id="PIRSR602401-1"/>
    </source>
</evidence>
<dbReference type="PRINTS" id="PR00463">
    <property type="entry name" value="EP450I"/>
</dbReference>
<feature type="binding site" description="axial binding residue" evidence="9">
    <location>
        <position position="349"/>
    </location>
    <ligand>
        <name>heme</name>
        <dbReference type="ChEBI" id="CHEBI:30413"/>
    </ligand>
    <ligandPart>
        <name>Fe</name>
        <dbReference type="ChEBI" id="CHEBI:18248"/>
    </ligandPart>
</feature>
<reference evidence="10 11" key="1">
    <citation type="submission" date="2014-04" db="EMBL/GenBank/DDBJ databases">
        <authorList>
            <consortium name="DOE Joint Genome Institute"/>
            <person name="Kuo A."/>
            <person name="Martino E."/>
            <person name="Perotto S."/>
            <person name="Kohler A."/>
            <person name="Nagy L.G."/>
            <person name="Floudas D."/>
            <person name="Copeland A."/>
            <person name="Barry K.W."/>
            <person name="Cichocki N."/>
            <person name="Veneault-Fourrey C."/>
            <person name="LaButti K."/>
            <person name="Lindquist E.A."/>
            <person name="Lipzen A."/>
            <person name="Lundell T."/>
            <person name="Morin E."/>
            <person name="Murat C."/>
            <person name="Sun H."/>
            <person name="Tunlid A."/>
            <person name="Henrissat B."/>
            <person name="Grigoriev I.V."/>
            <person name="Hibbett D.S."/>
            <person name="Martin F."/>
            <person name="Nordberg H.P."/>
            <person name="Cantor M.N."/>
            <person name="Hua S.X."/>
        </authorList>
    </citation>
    <scope>NUCLEOTIDE SEQUENCE [LARGE SCALE GENOMIC DNA]</scope>
    <source>
        <strain evidence="10 11">Zn</strain>
    </source>
</reference>
<dbReference type="InParanoid" id="A0A0C3HPT4"/>
<evidence type="ECO:0000256" key="4">
    <source>
        <dbReference type="ARBA" id="ARBA00022723"/>
    </source>
</evidence>
<dbReference type="PRINTS" id="PR00385">
    <property type="entry name" value="P450"/>
</dbReference>
<dbReference type="PANTHER" id="PTHR24282">
    <property type="entry name" value="CYTOCHROME P450 FAMILY MEMBER"/>
    <property type="match status" value="1"/>
</dbReference>
<comment type="subcellular location">
    <subcellularLocation>
        <location evidence="1">Membrane</location>
    </subcellularLocation>
</comment>
<dbReference type="Proteomes" id="UP000054321">
    <property type="component" value="Unassembled WGS sequence"/>
</dbReference>
<dbReference type="AlphaFoldDB" id="A0A0C3HPT4"/>
<dbReference type="Pfam" id="PF00067">
    <property type="entry name" value="p450"/>
    <property type="match status" value="1"/>
</dbReference>
<evidence type="ECO:0000256" key="7">
    <source>
        <dbReference type="ARBA" id="ARBA00023004"/>
    </source>
</evidence>
<evidence type="ECO:0000313" key="11">
    <source>
        <dbReference type="Proteomes" id="UP000054321"/>
    </source>
</evidence>
<evidence type="ECO:0000256" key="8">
    <source>
        <dbReference type="ARBA" id="ARBA00023136"/>
    </source>
</evidence>
<dbReference type="Gene3D" id="1.10.630.10">
    <property type="entry name" value="Cytochrome P450"/>
    <property type="match status" value="1"/>
</dbReference>
<dbReference type="OrthoDB" id="1470350at2759"/>
<evidence type="ECO:0000256" key="5">
    <source>
        <dbReference type="ARBA" id="ARBA00022989"/>
    </source>
</evidence>
<dbReference type="SUPFAM" id="SSF48264">
    <property type="entry name" value="Cytochrome P450"/>
    <property type="match status" value="1"/>
</dbReference>
<feature type="non-terminal residue" evidence="10">
    <location>
        <position position="1"/>
    </location>
</feature>
<sequence length="419" mass="47267">EGAEWQRHRRITAPPFNERNSALVWDESWRQAGQMLEAWTESQRLPVNSVSSDAARLALNIITCAGFGLSYHFRRVKDDLPEGHSMSYGDSLMAVMGNITLLVLVPSWVFDLPVLPQAMARFKAAVGEFKRYMVDMVDSAKQKAAKGEAGHPNLLNTLVQKSETVKSSSNVTGEGLADDEIYGNLFIFSFAGHETTANTLTYSIFLLAAFPKWQDWIAEEVRAVCGDEETLDSPAYEELYPKLNRCLSTMQETLRLFPPVLKIPKSTGNSAKQITVDGREVTIPAHTHVYPNIIGLHNNSDYWGSDANVWRPDRWIEHTPSTSTSLEDETIKTPTKGSYVPWAEGPRICPGKKFSQVEYVAVIARLLRNHRIEVVKNPTETEEQAHQRVLAVVQDSDVRLTLQMRRSESVNFRFMRQRA</sequence>
<dbReference type="InterPro" id="IPR050665">
    <property type="entry name" value="Cytochrome_P450_Monooxygen"/>
</dbReference>
<dbReference type="GO" id="GO:0005506">
    <property type="term" value="F:iron ion binding"/>
    <property type="evidence" value="ECO:0007669"/>
    <property type="project" value="InterPro"/>
</dbReference>
<accession>A0A0C3HPT4</accession>
<name>A0A0C3HPT4_OIDMZ</name>
<dbReference type="CDD" id="cd11070">
    <property type="entry name" value="CYP56-like"/>
    <property type="match status" value="1"/>
</dbReference>
<keyword evidence="11" id="KW-1185">Reference proteome</keyword>
<dbReference type="InterPro" id="IPR002401">
    <property type="entry name" value="Cyt_P450_E_grp-I"/>
</dbReference>
<keyword evidence="8" id="KW-0472">Membrane</keyword>
<keyword evidence="5" id="KW-1133">Transmembrane helix</keyword>
<protein>
    <recommendedName>
        <fullName evidence="12">Cytochrome P450</fullName>
    </recommendedName>
</protein>
<comment type="cofactor">
    <cofactor evidence="9">
        <name>heme</name>
        <dbReference type="ChEBI" id="CHEBI:30413"/>
    </cofactor>
</comment>
<dbReference type="HOGENOM" id="CLU_001570_25_2_1"/>
<evidence type="ECO:0000256" key="6">
    <source>
        <dbReference type="ARBA" id="ARBA00023002"/>
    </source>
</evidence>
<evidence type="ECO:0000256" key="1">
    <source>
        <dbReference type="ARBA" id="ARBA00004370"/>
    </source>
</evidence>
<keyword evidence="7 9" id="KW-0408">Iron</keyword>
<evidence type="ECO:0008006" key="12">
    <source>
        <dbReference type="Google" id="ProtNLM"/>
    </source>
</evidence>